<evidence type="ECO:0000259" key="3">
    <source>
        <dbReference type="PROSITE" id="PS50004"/>
    </source>
</evidence>
<keyword evidence="2" id="KW-0106">Calcium</keyword>
<accession>A0ABR1ZSW2</accession>
<dbReference type="Gene3D" id="2.60.40.150">
    <property type="entry name" value="C2 domain"/>
    <property type="match status" value="1"/>
</dbReference>
<dbReference type="InterPro" id="IPR035892">
    <property type="entry name" value="C2_domain_sf"/>
</dbReference>
<reference evidence="4 5" key="1">
    <citation type="journal article" date="2024" name="G3 (Bethesda)">
        <title>Genome assembly of Hibiscus sabdariffa L. provides insights into metabolisms of medicinal natural products.</title>
        <authorList>
            <person name="Kim T."/>
        </authorList>
    </citation>
    <scope>NUCLEOTIDE SEQUENCE [LARGE SCALE GENOMIC DNA]</scope>
    <source>
        <strain evidence="4">TK-2024</strain>
        <tissue evidence="4">Old leaves</tissue>
    </source>
</reference>
<protein>
    <recommendedName>
        <fullName evidence="3">C2 domain-containing protein</fullName>
    </recommendedName>
</protein>
<feature type="domain" description="C2" evidence="3">
    <location>
        <begin position="1"/>
        <end position="123"/>
    </location>
</feature>
<dbReference type="Pfam" id="PF00168">
    <property type="entry name" value="C2"/>
    <property type="match status" value="1"/>
</dbReference>
<dbReference type="InterPro" id="IPR000008">
    <property type="entry name" value="C2_dom"/>
</dbReference>
<name>A0ABR1ZSW2_9ROSI</name>
<dbReference type="SUPFAM" id="SSF49562">
    <property type="entry name" value="C2 domain (Calcium/lipid-binding domain, CaLB)"/>
    <property type="match status" value="1"/>
</dbReference>
<dbReference type="PANTHER" id="PTHR46502:SF2">
    <property type="entry name" value="16 KDA PHLOEM PROTEIN 2"/>
    <property type="match status" value="1"/>
</dbReference>
<evidence type="ECO:0000256" key="1">
    <source>
        <dbReference type="ARBA" id="ARBA00022723"/>
    </source>
</evidence>
<comment type="caution">
    <text evidence="4">The sequence shown here is derived from an EMBL/GenBank/DDBJ whole genome shotgun (WGS) entry which is preliminary data.</text>
</comment>
<keyword evidence="1" id="KW-0479">Metal-binding</keyword>
<proteinExistence type="predicted"/>
<evidence type="ECO:0000313" key="5">
    <source>
        <dbReference type="Proteomes" id="UP001396334"/>
    </source>
</evidence>
<evidence type="ECO:0000313" key="4">
    <source>
        <dbReference type="EMBL" id="KAK8483796.1"/>
    </source>
</evidence>
<evidence type="ECO:0000256" key="2">
    <source>
        <dbReference type="ARBA" id="ARBA00022837"/>
    </source>
</evidence>
<dbReference type="EMBL" id="JBBPBN010000620">
    <property type="protein sequence ID" value="KAK8483796.1"/>
    <property type="molecule type" value="Genomic_DNA"/>
</dbReference>
<organism evidence="4 5">
    <name type="scientific">Hibiscus sabdariffa</name>
    <name type="common">roselle</name>
    <dbReference type="NCBI Taxonomy" id="183260"/>
    <lineage>
        <taxon>Eukaryota</taxon>
        <taxon>Viridiplantae</taxon>
        <taxon>Streptophyta</taxon>
        <taxon>Embryophyta</taxon>
        <taxon>Tracheophyta</taxon>
        <taxon>Spermatophyta</taxon>
        <taxon>Magnoliopsida</taxon>
        <taxon>eudicotyledons</taxon>
        <taxon>Gunneridae</taxon>
        <taxon>Pentapetalae</taxon>
        <taxon>rosids</taxon>
        <taxon>malvids</taxon>
        <taxon>Malvales</taxon>
        <taxon>Malvaceae</taxon>
        <taxon>Malvoideae</taxon>
        <taxon>Hibiscus</taxon>
    </lineage>
</organism>
<gene>
    <name evidence="4" type="ORF">V6N11_030565</name>
</gene>
<sequence length="146" mass="16680">MPQGTLQVVLVSAKGLDDTDFLYVFNVSENSNCGKRAGKMDPYVLLTCRTQEQKSRVASGQGSEPEWKREFRVQYLGRSMNPEIIKMKNLLEGGSSPHTPIRQLIMEFDFELSPKSREKRKPYKRKDLGVLKVEKILRDGFAREVG</sequence>
<dbReference type="PROSITE" id="PS50004">
    <property type="entry name" value="C2"/>
    <property type="match status" value="1"/>
</dbReference>
<dbReference type="PANTHER" id="PTHR46502">
    <property type="entry name" value="C2 DOMAIN-CONTAINING"/>
    <property type="match status" value="1"/>
</dbReference>
<keyword evidence="5" id="KW-1185">Reference proteome</keyword>
<dbReference type="Proteomes" id="UP001396334">
    <property type="component" value="Unassembled WGS sequence"/>
</dbReference>